<reference evidence="1 2" key="1">
    <citation type="submission" date="2021-06" db="EMBL/GenBank/DDBJ databases">
        <authorList>
            <person name="Li P."/>
            <person name="Zeng Y."/>
            <person name="Yong S."/>
            <person name="Zhou X."/>
        </authorList>
    </citation>
    <scope>NUCLEOTIDE SEQUENCE [LARGE SCALE GENOMIC DNA]</scope>
</reference>
<sequence>MAITKRVHVSFDAKLVLSTADVEKIAKDLVGASKGFLEGKPTDGRKLAGIEAAVTDGPEAAIELALKGIITKELKALLNEMKFNSFGNFRVGFKQ</sequence>
<evidence type="ECO:0000313" key="2">
    <source>
        <dbReference type="Proteomes" id="UP000828231"/>
    </source>
</evidence>
<evidence type="ECO:0000313" key="1">
    <source>
        <dbReference type="EMBL" id="QXO10436.1"/>
    </source>
</evidence>
<evidence type="ECO:0008006" key="3">
    <source>
        <dbReference type="Google" id="ProtNLM"/>
    </source>
</evidence>
<name>A0AAE7SKU0_9CAUD</name>
<protein>
    <recommendedName>
        <fullName evidence="3">HNS binding protein</fullName>
    </recommendedName>
</protein>
<proteinExistence type="predicted"/>
<organism evidence="1 2">
    <name type="scientific">Klebsiella phage vB_KoxP_ZX8</name>
    <dbReference type="NCBI Taxonomy" id="2851034"/>
    <lineage>
        <taxon>Viruses</taxon>
        <taxon>Duplodnaviria</taxon>
        <taxon>Heunggongvirae</taxon>
        <taxon>Uroviricota</taxon>
        <taxon>Caudoviricetes</taxon>
        <taxon>Autographivirales</taxon>
        <taxon>Autotranscriptaviridae</taxon>
        <taxon>Studiervirinae</taxon>
        <taxon>Przondovirus</taxon>
        <taxon>Przondovirus ZX8</taxon>
    </lineage>
</organism>
<dbReference type="EMBL" id="MZ424865">
    <property type="protein sequence ID" value="QXO10436.1"/>
    <property type="molecule type" value="Genomic_DNA"/>
</dbReference>
<dbReference type="Proteomes" id="UP000828231">
    <property type="component" value="Segment"/>
</dbReference>
<keyword evidence="2" id="KW-1185">Reference proteome</keyword>
<accession>A0AAE7SKU0</accession>